<dbReference type="STRING" id="156892.BM477_05210"/>
<sequence length="171" mass="19949">MTLAVIAVLASTAVFGAIVLGHTFFNLKSYSVYYAQHTPHKPGIEPVLMELTENLFWIYTPDIDGIEYDFDGGNAIYNYNYQKKTTPWLAYFSNQRYKYGSENLVFYSFDEHFRLSGARDKELGKLDPETVDVEEVKREIYRTVQPVIDAQYGPLINLQWLYDWVNKDKFN</sequence>
<comment type="caution">
    <text evidence="1">The sequence shown here is derived from an EMBL/GenBank/DDBJ whole genome shotgun (WGS) entry which is preliminary data.</text>
</comment>
<accession>A0A1Q5PMH0</accession>
<name>A0A1Q5PMH0_9ACTO</name>
<gene>
    <name evidence="1" type="ORF">BM477_05210</name>
</gene>
<organism evidence="1 2">
    <name type="scientific">Boudabousia marimammalium</name>
    <dbReference type="NCBI Taxonomy" id="156892"/>
    <lineage>
        <taxon>Bacteria</taxon>
        <taxon>Bacillati</taxon>
        <taxon>Actinomycetota</taxon>
        <taxon>Actinomycetes</taxon>
        <taxon>Actinomycetales</taxon>
        <taxon>Actinomycetaceae</taxon>
        <taxon>Boudabousia</taxon>
    </lineage>
</organism>
<evidence type="ECO:0000313" key="1">
    <source>
        <dbReference type="EMBL" id="OKL48758.1"/>
    </source>
</evidence>
<keyword evidence="2" id="KW-1185">Reference proteome</keyword>
<dbReference type="EMBL" id="MPDM01000005">
    <property type="protein sequence ID" value="OKL48758.1"/>
    <property type="molecule type" value="Genomic_DNA"/>
</dbReference>
<dbReference type="AlphaFoldDB" id="A0A1Q5PMH0"/>
<proteinExistence type="predicted"/>
<evidence type="ECO:0000313" key="2">
    <source>
        <dbReference type="Proteomes" id="UP000186465"/>
    </source>
</evidence>
<dbReference type="Proteomes" id="UP000186465">
    <property type="component" value="Unassembled WGS sequence"/>
</dbReference>
<reference evidence="2" key="1">
    <citation type="submission" date="2016-11" db="EMBL/GenBank/DDBJ databases">
        <title>Actinomyces gypaetusis sp. nov. isolated from Gypaetus barbatus in Qinghai Tibet Plateau China.</title>
        <authorList>
            <person name="Meng X."/>
        </authorList>
    </citation>
    <scope>NUCLEOTIDE SEQUENCE [LARGE SCALE GENOMIC DNA]</scope>
    <source>
        <strain evidence="2">DSM 15383</strain>
    </source>
</reference>
<protein>
    <submittedName>
        <fullName evidence="1">Uncharacterized protein</fullName>
    </submittedName>
</protein>